<dbReference type="Proteomes" id="UP001604002">
    <property type="component" value="Unassembled WGS sequence"/>
</dbReference>
<evidence type="ECO:0000313" key="3">
    <source>
        <dbReference type="Proteomes" id="UP001604002"/>
    </source>
</evidence>
<dbReference type="RefSeq" id="WP_393992640.1">
    <property type="nucleotide sequence ID" value="NZ_JBAFVH010000006.1"/>
</dbReference>
<dbReference type="InterPro" id="IPR032710">
    <property type="entry name" value="NTF2-like_dom_sf"/>
</dbReference>
<dbReference type="InterPro" id="IPR037401">
    <property type="entry name" value="SnoaL-like"/>
</dbReference>
<comment type="caution">
    <text evidence="2">The sequence shown here is derived from an EMBL/GenBank/DDBJ whole genome shotgun (WGS) entry which is preliminary data.</text>
</comment>
<evidence type="ECO:0000313" key="2">
    <source>
        <dbReference type="EMBL" id="MFG1372783.1"/>
    </source>
</evidence>
<sequence length="142" mass="16046">MTDNSGIVEACRAAFTGFEANDKRKLIEILSPDVVFEFPTSLPYGGRYTGINEFRAFWADLYDNYYDYFNYDAHAILDAGTHVVVPVVARAKAKNGRFMENEHCMLFKVENGRIVYGRIYADTAKGRDVMEGMVQHPSRASA</sequence>
<protein>
    <submittedName>
        <fullName evidence="2">Nuclear transport factor 2 family protein</fullName>
    </submittedName>
</protein>
<dbReference type="SUPFAM" id="SSF54427">
    <property type="entry name" value="NTF2-like"/>
    <property type="match status" value="1"/>
</dbReference>
<dbReference type="PANTHER" id="PTHR41252">
    <property type="entry name" value="BLR2505 PROTEIN"/>
    <property type="match status" value="1"/>
</dbReference>
<keyword evidence="3" id="KW-1185">Reference proteome</keyword>
<dbReference type="Pfam" id="PF12680">
    <property type="entry name" value="SnoaL_2"/>
    <property type="match status" value="1"/>
</dbReference>
<gene>
    <name evidence="2" type="ORF">V5F32_11460</name>
</gene>
<dbReference type="Gene3D" id="3.10.450.50">
    <property type="match status" value="1"/>
</dbReference>
<evidence type="ECO:0000259" key="1">
    <source>
        <dbReference type="Pfam" id="PF12680"/>
    </source>
</evidence>
<accession>A0ABW6ZYQ8</accession>
<name>A0ABW6ZYQ8_9HYPH</name>
<reference evidence="2 3" key="1">
    <citation type="submission" date="2024-02" db="EMBL/GenBank/DDBJ databases">
        <title>Expansion and revision of Xanthobacter and proposal of Roseixanthobacter gen. nov.</title>
        <authorList>
            <person name="Soltysiak M.P.M."/>
            <person name="Jalihal A."/>
            <person name="Ory A."/>
            <person name="Chrisophersen C."/>
            <person name="Lee A.D."/>
            <person name="Boulton J."/>
            <person name="Springer M."/>
        </authorList>
    </citation>
    <scope>NUCLEOTIDE SEQUENCE [LARGE SCALE GENOMIC DNA]</scope>
    <source>
        <strain evidence="2 3">23A</strain>
    </source>
</reference>
<proteinExistence type="predicted"/>
<organism evidence="2 3">
    <name type="scientific">Xanthobacter oligotrophicus</name>
    <dbReference type="NCBI Taxonomy" id="2607286"/>
    <lineage>
        <taxon>Bacteria</taxon>
        <taxon>Pseudomonadati</taxon>
        <taxon>Pseudomonadota</taxon>
        <taxon>Alphaproteobacteria</taxon>
        <taxon>Hyphomicrobiales</taxon>
        <taxon>Xanthobacteraceae</taxon>
        <taxon>Xanthobacter</taxon>
    </lineage>
</organism>
<dbReference type="EMBL" id="JBAFVH010000006">
    <property type="protein sequence ID" value="MFG1372783.1"/>
    <property type="molecule type" value="Genomic_DNA"/>
</dbReference>
<feature type="domain" description="SnoaL-like" evidence="1">
    <location>
        <begin position="12"/>
        <end position="116"/>
    </location>
</feature>
<dbReference type="PANTHER" id="PTHR41252:SF1">
    <property type="entry name" value="BLR2505 PROTEIN"/>
    <property type="match status" value="1"/>
</dbReference>